<proteinExistence type="predicted"/>
<reference evidence="1" key="2">
    <citation type="submission" date="2020-07" db="EMBL/GenBank/DDBJ databases">
        <authorList>
            <person name="Vera ALvarez R."/>
            <person name="Arias-Moreno D.M."/>
            <person name="Jimenez-Jacinto V."/>
            <person name="Jimenez-Bremont J.F."/>
            <person name="Swaminathan K."/>
            <person name="Moose S.P."/>
            <person name="Guerrero-Gonzalez M.L."/>
            <person name="Marino-Ramirez L."/>
            <person name="Landsman D."/>
            <person name="Rodriguez-Kessler M."/>
            <person name="Delgado-Sanchez P."/>
        </authorList>
    </citation>
    <scope>NUCLEOTIDE SEQUENCE</scope>
    <source>
        <tissue evidence="1">Cladode</tissue>
    </source>
</reference>
<accession>A0A7C9CYS4</accession>
<protein>
    <submittedName>
        <fullName evidence="1">Uncharacterized protein</fullName>
    </submittedName>
</protein>
<sequence>MPSEAWMSSARDCTTLLAKGISKPAYLGTVVYLCKNASNNSSSSKSKFETHLNSTFLAISSSITAITCSGSFFLRAATRASLCLNFFNSLSCSANFTFLGLKIKYSPSLGFSFCPR</sequence>
<dbReference type="EMBL" id="GISG01052872">
    <property type="protein sequence ID" value="MBA4625628.1"/>
    <property type="molecule type" value="Transcribed_RNA"/>
</dbReference>
<organism evidence="1">
    <name type="scientific">Opuntia streptacantha</name>
    <name type="common">Prickly pear cactus</name>
    <name type="synonym">Opuntia cardona</name>
    <dbReference type="NCBI Taxonomy" id="393608"/>
    <lineage>
        <taxon>Eukaryota</taxon>
        <taxon>Viridiplantae</taxon>
        <taxon>Streptophyta</taxon>
        <taxon>Embryophyta</taxon>
        <taxon>Tracheophyta</taxon>
        <taxon>Spermatophyta</taxon>
        <taxon>Magnoliopsida</taxon>
        <taxon>eudicotyledons</taxon>
        <taxon>Gunneridae</taxon>
        <taxon>Pentapetalae</taxon>
        <taxon>Caryophyllales</taxon>
        <taxon>Cactineae</taxon>
        <taxon>Cactaceae</taxon>
        <taxon>Opuntioideae</taxon>
        <taxon>Opuntia</taxon>
    </lineage>
</organism>
<reference evidence="1" key="1">
    <citation type="journal article" date="2013" name="J. Plant Res.">
        <title>Effect of fungi and light on seed germination of three Opuntia species from semiarid lands of central Mexico.</title>
        <authorList>
            <person name="Delgado-Sanchez P."/>
            <person name="Jimenez-Bremont J.F."/>
            <person name="Guerrero-Gonzalez Mde L."/>
            <person name="Flores J."/>
        </authorList>
    </citation>
    <scope>NUCLEOTIDE SEQUENCE</scope>
    <source>
        <tissue evidence="1">Cladode</tissue>
    </source>
</reference>
<evidence type="ECO:0000313" key="1">
    <source>
        <dbReference type="EMBL" id="MBA4625628.1"/>
    </source>
</evidence>
<name>A0A7C9CYS4_OPUST</name>
<dbReference type="AlphaFoldDB" id="A0A7C9CYS4"/>